<keyword evidence="3" id="KW-1185">Reference proteome</keyword>
<feature type="region of interest" description="Disordered" evidence="1">
    <location>
        <begin position="137"/>
        <end position="242"/>
    </location>
</feature>
<proteinExistence type="predicted"/>
<evidence type="ECO:0000313" key="2">
    <source>
        <dbReference type="EMBL" id="TCD70389.1"/>
    </source>
</evidence>
<feature type="region of interest" description="Disordered" evidence="1">
    <location>
        <begin position="1"/>
        <end position="25"/>
    </location>
</feature>
<name>A0A4R0RWU1_9APHY</name>
<protein>
    <submittedName>
        <fullName evidence="2">Uncharacterized protein</fullName>
    </submittedName>
</protein>
<accession>A0A4R0RWU1</accession>
<gene>
    <name evidence="2" type="ORF">EIP91_003743</name>
</gene>
<dbReference type="OrthoDB" id="2139606at2759"/>
<dbReference type="EMBL" id="RWJN01000022">
    <property type="protein sequence ID" value="TCD70389.1"/>
    <property type="molecule type" value="Genomic_DNA"/>
</dbReference>
<evidence type="ECO:0000256" key="1">
    <source>
        <dbReference type="SAM" id="MobiDB-lite"/>
    </source>
</evidence>
<feature type="compositionally biased region" description="Pro residues" evidence="1">
    <location>
        <begin position="154"/>
        <end position="165"/>
    </location>
</feature>
<dbReference type="AlphaFoldDB" id="A0A4R0RWU1"/>
<evidence type="ECO:0000313" key="3">
    <source>
        <dbReference type="Proteomes" id="UP000292702"/>
    </source>
</evidence>
<dbReference type="STRING" id="92696.A0A4R0RWU1"/>
<feature type="compositionally biased region" description="Low complexity" evidence="1">
    <location>
        <begin position="181"/>
        <end position="213"/>
    </location>
</feature>
<feature type="compositionally biased region" description="Low complexity" evidence="1">
    <location>
        <begin position="1"/>
        <end position="11"/>
    </location>
</feature>
<sequence length="388" mass="41661">MAASTTTTTTTAERTDHHARRSASASALALVFTPLPPSSIPFVASSPDSSDDSDRPPIHGYSRSRSITPPTPPRQRPRAQSGPNTPRPAHFVTRRHSHSRQHGRSNSAGYLTSPFMIYNNGSGAALPRAQFTIAASYEPSGSTSGQATPRSRSPGPPGSPPPYSLTPPETDPNSPFLFKRAASSPHLHSPPQSPAPLHQYPHSSSSSRIPSSSTLHPPQRAARHTYSHHADTSDDPDTDADASMSEDTVIYTSSQPTLAGTLRARLLGKGKGRADEGRMRPISTALGVIGAGETETEGEESPRHLPTARINPSASSLPFLSSLSSSAQAPVPSPLKPYLPLLWELSRLLSIVPAVFGTMYNLYHVFFPPGDSFWWRVEYFVSALWVSV</sequence>
<comment type="caution">
    <text evidence="2">The sequence shown here is derived from an EMBL/GenBank/DDBJ whole genome shotgun (WGS) entry which is preliminary data.</text>
</comment>
<dbReference type="Proteomes" id="UP000292702">
    <property type="component" value="Unassembled WGS sequence"/>
</dbReference>
<reference evidence="2 3" key="1">
    <citation type="submission" date="2018-11" db="EMBL/GenBank/DDBJ databases">
        <title>Genome assembly of Steccherinum ochraceum LE-BIN_3174, the white-rot fungus of the Steccherinaceae family (The Residual Polyporoid clade, Polyporales, Basidiomycota).</title>
        <authorList>
            <person name="Fedorova T.V."/>
            <person name="Glazunova O.A."/>
            <person name="Landesman E.O."/>
            <person name="Moiseenko K.V."/>
            <person name="Psurtseva N.V."/>
            <person name="Savinova O.S."/>
            <person name="Shakhova N.V."/>
            <person name="Tyazhelova T.V."/>
            <person name="Vasina D.V."/>
        </authorList>
    </citation>
    <scope>NUCLEOTIDE SEQUENCE [LARGE SCALE GENOMIC DNA]</scope>
    <source>
        <strain evidence="2 3">LE-BIN_3174</strain>
    </source>
</reference>
<feature type="region of interest" description="Disordered" evidence="1">
    <location>
        <begin position="39"/>
        <end position="110"/>
    </location>
</feature>
<feature type="compositionally biased region" description="Basic residues" evidence="1">
    <location>
        <begin position="92"/>
        <end position="103"/>
    </location>
</feature>
<organism evidence="2 3">
    <name type="scientific">Steccherinum ochraceum</name>
    <dbReference type="NCBI Taxonomy" id="92696"/>
    <lineage>
        <taxon>Eukaryota</taxon>
        <taxon>Fungi</taxon>
        <taxon>Dikarya</taxon>
        <taxon>Basidiomycota</taxon>
        <taxon>Agaricomycotina</taxon>
        <taxon>Agaricomycetes</taxon>
        <taxon>Polyporales</taxon>
        <taxon>Steccherinaceae</taxon>
        <taxon>Steccherinum</taxon>
    </lineage>
</organism>